<keyword evidence="3 5" id="KW-0687">Ribonucleoprotein</keyword>
<dbReference type="InterPro" id="IPR031309">
    <property type="entry name" value="Ribosomal_uL5_C"/>
</dbReference>
<evidence type="ECO:0000313" key="9">
    <source>
        <dbReference type="EMBL" id="MBE6420777.1"/>
    </source>
</evidence>
<dbReference type="SUPFAM" id="SSF55282">
    <property type="entry name" value="RL5-like"/>
    <property type="match status" value="1"/>
</dbReference>
<feature type="domain" description="Large ribosomal subunit protein uL5 C-terminal" evidence="8">
    <location>
        <begin position="100"/>
        <end position="192"/>
    </location>
</feature>
<accession>A0A928HI69</accession>
<dbReference type="GO" id="GO:0003735">
    <property type="term" value="F:structural constituent of ribosome"/>
    <property type="evidence" value="ECO:0007669"/>
    <property type="project" value="InterPro"/>
</dbReference>
<keyword evidence="5" id="KW-0699">rRNA-binding</keyword>
<dbReference type="AlphaFoldDB" id="A0A928HI69"/>
<feature type="domain" description="Large ribosomal subunit protein uL5 N-terminal" evidence="7">
    <location>
        <begin position="40"/>
        <end position="96"/>
    </location>
</feature>
<comment type="caution">
    <text evidence="9">The sequence shown here is derived from an EMBL/GenBank/DDBJ whole genome shotgun (WGS) entry which is preliminary data.</text>
</comment>
<dbReference type="GO" id="GO:0000049">
    <property type="term" value="F:tRNA binding"/>
    <property type="evidence" value="ECO:0007669"/>
    <property type="project" value="UniProtKB-UniRule"/>
</dbReference>
<dbReference type="GO" id="GO:1990904">
    <property type="term" value="C:ribonucleoprotein complex"/>
    <property type="evidence" value="ECO:0007669"/>
    <property type="project" value="UniProtKB-KW"/>
</dbReference>
<dbReference type="Gene3D" id="3.30.1440.10">
    <property type="match status" value="1"/>
</dbReference>
<proteinExistence type="inferred from homology"/>
<dbReference type="Pfam" id="PF00673">
    <property type="entry name" value="Ribosomal_L5_C"/>
    <property type="match status" value="1"/>
</dbReference>
<evidence type="ECO:0000256" key="6">
    <source>
        <dbReference type="RuleBase" id="RU003930"/>
    </source>
</evidence>
<dbReference type="InterPro" id="IPR020930">
    <property type="entry name" value="Ribosomal_uL5_bac-type"/>
</dbReference>
<dbReference type="GO" id="GO:0019843">
    <property type="term" value="F:rRNA binding"/>
    <property type="evidence" value="ECO:0007669"/>
    <property type="project" value="UniProtKB-UniRule"/>
</dbReference>
<evidence type="ECO:0000256" key="4">
    <source>
        <dbReference type="ARBA" id="ARBA00035245"/>
    </source>
</evidence>
<dbReference type="PIRSF" id="PIRSF002161">
    <property type="entry name" value="Ribosomal_L5"/>
    <property type="match status" value="1"/>
</dbReference>
<protein>
    <recommendedName>
        <fullName evidence="4 5">Large ribosomal subunit protein uL5</fullName>
    </recommendedName>
</protein>
<dbReference type="Pfam" id="PF00281">
    <property type="entry name" value="Ribosomal_L5"/>
    <property type="match status" value="1"/>
</dbReference>
<evidence type="ECO:0000256" key="2">
    <source>
        <dbReference type="ARBA" id="ARBA00022980"/>
    </source>
</evidence>
<dbReference type="InterPro" id="IPR031310">
    <property type="entry name" value="Ribosomal_uL5_N"/>
</dbReference>
<reference evidence="9" key="1">
    <citation type="submission" date="2019-04" db="EMBL/GenBank/DDBJ databases">
        <title>Evolution of Biomass-Degrading Anaerobic Consortia Revealed by Metagenomics.</title>
        <authorList>
            <person name="Peng X."/>
        </authorList>
    </citation>
    <scope>NUCLEOTIDE SEQUENCE</scope>
    <source>
        <strain evidence="9">SIG66</strain>
    </source>
</reference>
<name>A0A928HI69_9BACT</name>
<dbReference type="NCBIfam" id="NF000585">
    <property type="entry name" value="PRK00010.1"/>
    <property type="match status" value="1"/>
</dbReference>
<dbReference type="EMBL" id="SUVG01000002">
    <property type="protein sequence ID" value="MBE6420777.1"/>
    <property type="molecule type" value="Genomic_DNA"/>
</dbReference>
<dbReference type="FunFam" id="3.30.1440.10:FF:000001">
    <property type="entry name" value="50S ribosomal protein L5"/>
    <property type="match status" value="1"/>
</dbReference>
<evidence type="ECO:0000313" key="10">
    <source>
        <dbReference type="Proteomes" id="UP000725649"/>
    </source>
</evidence>
<dbReference type="InterPro" id="IPR002132">
    <property type="entry name" value="Ribosomal_uL5"/>
</dbReference>
<dbReference type="InterPro" id="IPR022803">
    <property type="entry name" value="Ribosomal_uL5_dom_sf"/>
</dbReference>
<dbReference type="Proteomes" id="UP000725649">
    <property type="component" value="Unassembled WGS sequence"/>
</dbReference>
<organism evidence="9 10">
    <name type="scientific">Candidatus Avelusimicrobium gallicola</name>
    <dbReference type="NCBI Taxonomy" id="2562704"/>
    <lineage>
        <taxon>Bacteria</taxon>
        <taxon>Pseudomonadati</taxon>
        <taxon>Elusimicrobiota</taxon>
        <taxon>Elusimicrobia</taxon>
        <taxon>Elusimicrobiales</taxon>
        <taxon>Elusimicrobiaceae</taxon>
        <taxon>Candidatus Avelusimicrobium</taxon>
    </lineage>
</organism>
<dbReference type="GO" id="GO:0005840">
    <property type="term" value="C:ribosome"/>
    <property type="evidence" value="ECO:0007669"/>
    <property type="project" value="UniProtKB-KW"/>
</dbReference>
<evidence type="ECO:0000259" key="8">
    <source>
        <dbReference type="Pfam" id="PF00673"/>
    </source>
</evidence>
<dbReference type="HAMAP" id="MF_01333_B">
    <property type="entry name" value="Ribosomal_uL5_B"/>
    <property type="match status" value="1"/>
</dbReference>
<dbReference type="PANTHER" id="PTHR11994">
    <property type="entry name" value="60S RIBOSOMAL PROTEIN L11-RELATED"/>
    <property type="match status" value="1"/>
</dbReference>
<dbReference type="GO" id="GO:0006412">
    <property type="term" value="P:translation"/>
    <property type="evidence" value="ECO:0007669"/>
    <property type="project" value="UniProtKB-UniRule"/>
</dbReference>
<sequence>MTKKETKNVTKAPEGYTPKLQALYREKVLPALLKDMNVKSPMAVPKLTKIVINIGVKEAREDIKALEIAKDDLTAIAGQAAQIRRAKKSISNFKLREGMPIGVRVTLRGARMYEFLERFICIACPRIRDFQGFNASFDGKGNLNLGIKEHYIFPEIDVEKSPKAHGMNITFVTTAADNASGRLLMDYMGMPFRKAAK</sequence>
<keyword evidence="5" id="KW-0820">tRNA-binding</keyword>
<evidence type="ECO:0000256" key="1">
    <source>
        <dbReference type="ARBA" id="ARBA00008553"/>
    </source>
</evidence>
<keyword evidence="5" id="KW-0694">RNA-binding</keyword>
<comment type="function">
    <text evidence="5">This is 1 of the proteins that bind and probably mediate the attachment of the 5S RNA into the large ribosomal subunit, where it forms part of the central protuberance. In the 70S ribosome it contacts protein S13 of the 30S subunit (bridge B1b), connecting the 2 subunits; this bridge is implicated in subunit movement. Contacts the P site tRNA; the 5S rRNA and some of its associated proteins might help stabilize positioning of ribosome-bound tRNAs.</text>
</comment>
<comment type="similarity">
    <text evidence="1 5 6">Belongs to the universal ribosomal protein uL5 family.</text>
</comment>
<keyword evidence="2 5" id="KW-0689">Ribosomal protein</keyword>
<evidence type="ECO:0000256" key="3">
    <source>
        <dbReference type="ARBA" id="ARBA00023274"/>
    </source>
</evidence>
<evidence type="ECO:0000259" key="7">
    <source>
        <dbReference type="Pfam" id="PF00281"/>
    </source>
</evidence>
<gene>
    <name evidence="5 9" type="primary">rplE</name>
    <name evidence="9" type="ORF">E7027_01325</name>
</gene>
<comment type="subunit">
    <text evidence="5">Part of the 50S ribosomal subunit; part of the 5S rRNA/L5/L18/L25 subcomplex. Contacts the 5S rRNA and the P site tRNA. Forms a bridge to the 30S subunit in the 70S ribosome.</text>
</comment>
<evidence type="ECO:0000256" key="5">
    <source>
        <dbReference type="HAMAP-Rule" id="MF_01333"/>
    </source>
</evidence>